<evidence type="ECO:0000313" key="5">
    <source>
        <dbReference type="Proteomes" id="UP000054481"/>
    </source>
</evidence>
<feature type="signal peptide" evidence="2">
    <location>
        <begin position="1"/>
        <end position="20"/>
    </location>
</feature>
<dbReference type="Gene3D" id="2.40.40.10">
    <property type="entry name" value="RlpA-like domain"/>
    <property type="match status" value="1"/>
</dbReference>
<feature type="chain" id="PRO_5002526896" description="RlpA-like protein double-psi beta-barrel domain-containing protein" evidence="2">
    <location>
        <begin position="21"/>
        <end position="124"/>
    </location>
</feature>
<dbReference type="InterPro" id="IPR051477">
    <property type="entry name" value="Expansin_CellWall"/>
</dbReference>
<evidence type="ECO:0000259" key="3">
    <source>
        <dbReference type="Pfam" id="PF03330"/>
    </source>
</evidence>
<dbReference type="OrthoDB" id="406505at2759"/>
<organism evidence="4 5">
    <name type="scientific">Hirsutella minnesotensis 3608</name>
    <dbReference type="NCBI Taxonomy" id="1043627"/>
    <lineage>
        <taxon>Eukaryota</taxon>
        <taxon>Fungi</taxon>
        <taxon>Dikarya</taxon>
        <taxon>Ascomycota</taxon>
        <taxon>Pezizomycotina</taxon>
        <taxon>Sordariomycetes</taxon>
        <taxon>Hypocreomycetidae</taxon>
        <taxon>Hypocreales</taxon>
        <taxon>Ophiocordycipitaceae</taxon>
        <taxon>Hirsutella</taxon>
    </lineage>
</organism>
<keyword evidence="1 2" id="KW-0732">Signal</keyword>
<dbReference type="InterPro" id="IPR036908">
    <property type="entry name" value="RlpA-like_sf"/>
</dbReference>
<evidence type="ECO:0000313" key="4">
    <source>
        <dbReference type="EMBL" id="KJZ77124.1"/>
    </source>
</evidence>
<dbReference type="Proteomes" id="UP000054481">
    <property type="component" value="Unassembled WGS sequence"/>
</dbReference>
<evidence type="ECO:0000256" key="1">
    <source>
        <dbReference type="ARBA" id="ARBA00022729"/>
    </source>
</evidence>
<dbReference type="EMBL" id="KQ030508">
    <property type="protein sequence ID" value="KJZ77124.1"/>
    <property type="molecule type" value="Genomic_DNA"/>
</dbReference>
<dbReference type="Pfam" id="PF03330">
    <property type="entry name" value="DPBB_1"/>
    <property type="match status" value="1"/>
</dbReference>
<accession>A0A0F8A6I2</accession>
<proteinExistence type="predicted"/>
<dbReference type="PANTHER" id="PTHR31836">
    <property type="match status" value="1"/>
</dbReference>
<evidence type="ECO:0000256" key="2">
    <source>
        <dbReference type="SAM" id="SignalP"/>
    </source>
</evidence>
<dbReference type="AlphaFoldDB" id="A0A0F8A6I2"/>
<gene>
    <name evidence="4" type="ORF">HIM_03445</name>
</gene>
<protein>
    <recommendedName>
        <fullName evidence="3">RlpA-like protein double-psi beta-barrel domain-containing protein</fullName>
    </recommendedName>
</protein>
<dbReference type="PANTHER" id="PTHR31836:SF28">
    <property type="entry name" value="SRCR DOMAIN-CONTAINING PROTEIN-RELATED"/>
    <property type="match status" value="1"/>
</dbReference>
<dbReference type="SUPFAM" id="SSF50685">
    <property type="entry name" value="Barwin-like endoglucanases"/>
    <property type="match status" value="1"/>
</dbReference>
<reference evidence="4 5" key="1">
    <citation type="journal article" date="2014" name="Genome Biol. Evol.">
        <title>Comparative genomics and transcriptomics analyses reveal divergent lifestyle features of nematode endoparasitic fungus Hirsutella minnesotensis.</title>
        <authorList>
            <person name="Lai Y."/>
            <person name="Liu K."/>
            <person name="Zhang X."/>
            <person name="Zhang X."/>
            <person name="Li K."/>
            <person name="Wang N."/>
            <person name="Shu C."/>
            <person name="Wu Y."/>
            <person name="Wang C."/>
            <person name="Bushley K.E."/>
            <person name="Xiang M."/>
            <person name="Liu X."/>
        </authorList>
    </citation>
    <scope>NUCLEOTIDE SEQUENCE [LARGE SCALE GENOMIC DNA]</scope>
    <source>
        <strain evidence="4 5">3608</strain>
    </source>
</reference>
<dbReference type="CDD" id="cd22191">
    <property type="entry name" value="DPBB_RlpA_EXP_N-like"/>
    <property type="match status" value="1"/>
</dbReference>
<name>A0A0F8A6I2_9HYPO</name>
<feature type="domain" description="RlpA-like protein double-psi beta-barrel" evidence="3">
    <location>
        <begin position="33"/>
        <end position="115"/>
    </location>
</feature>
<keyword evidence="5" id="KW-1185">Reference proteome</keyword>
<dbReference type="InterPro" id="IPR009009">
    <property type="entry name" value="RlpA-like_DPBB"/>
</dbReference>
<sequence length="124" mass="13069">MVAIANTVAAIAMAFTTAMAAPAQSAIEARSTGAVTYYYPGLGACGETNSEGDHIVAISAAIFDSQRPCNRNIRVSYEGRSVQVRVVDRCAGCAHNEIDLSPAAFKEVIGSLDKGRVTASWEWA</sequence>